<dbReference type="Pfam" id="PF09297">
    <property type="entry name" value="Zn_ribbon_NUD"/>
    <property type="match status" value="1"/>
</dbReference>
<dbReference type="Gene3D" id="3.90.79.10">
    <property type="entry name" value="Nucleoside Triphosphate Pyrophosphohydrolase"/>
    <property type="match status" value="1"/>
</dbReference>
<evidence type="ECO:0000256" key="6">
    <source>
        <dbReference type="ARBA" id="ARBA00022801"/>
    </source>
</evidence>
<dbReference type="InterPro" id="IPR020084">
    <property type="entry name" value="NUDIX_hydrolase_CS"/>
</dbReference>
<evidence type="ECO:0000256" key="5">
    <source>
        <dbReference type="ARBA" id="ARBA00022723"/>
    </source>
</evidence>
<keyword evidence="7" id="KW-0460">Magnesium</keyword>
<comment type="cofactor">
    <cofactor evidence="2">
        <name>Zn(2+)</name>
        <dbReference type="ChEBI" id="CHEBI:29105"/>
    </cofactor>
</comment>
<keyword evidence="12" id="KW-1185">Reference proteome</keyword>
<dbReference type="PANTHER" id="PTHR42904:SF6">
    <property type="entry name" value="NAD-CAPPED RNA HYDROLASE NUDT12"/>
    <property type="match status" value="1"/>
</dbReference>
<keyword evidence="8" id="KW-0520">NAD</keyword>
<dbReference type="RefSeq" id="WP_255875474.1">
    <property type="nucleotide sequence ID" value="NZ_JACASI010000034.1"/>
</dbReference>
<dbReference type="InterPro" id="IPR050241">
    <property type="entry name" value="NAD-cap_RNA_hydrolase_NudC"/>
</dbReference>
<dbReference type="Pfam" id="PF09296">
    <property type="entry name" value="NUDIX-like"/>
    <property type="match status" value="1"/>
</dbReference>
<dbReference type="PROSITE" id="PS51462">
    <property type="entry name" value="NUDIX"/>
    <property type="match status" value="1"/>
</dbReference>
<dbReference type="InterPro" id="IPR015797">
    <property type="entry name" value="NUDIX_hydrolase-like_dom_sf"/>
</dbReference>
<dbReference type="EC" id="3.6.1.22" evidence="4"/>
<dbReference type="PROSITE" id="PS00893">
    <property type="entry name" value="NUDIX_BOX"/>
    <property type="match status" value="1"/>
</dbReference>
<evidence type="ECO:0000256" key="2">
    <source>
        <dbReference type="ARBA" id="ARBA00001947"/>
    </source>
</evidence>
<dbReference type="InterPro" id="IPR000086">
    <property type="entry name" value="NUDIX_hydrolase_dom"/>
</dbReference>
<comment type="catalytic activity">
    <reaction evidence="9">
        <text>a 5'-end NAD(+)-phospho-ribonucleoside in mRNA + H2O = a 5'-end phospho-adenosine-phospho-ribonucleoside in mRNA + beta-nicotinamide D-ribonucleotide + 2 H(+)</text>
        <dbReference type="Rhea" id="RHEA:60876"/>
        <dbReference type="Rhea" id="RHEA-COMP:15698"/>
        <dbReference type="Rhea" id="RHEA-COMP:15719"/>
        <dbReference type="ChEBI" id="CHEBI:14649"/>
        <dbReference type="ChEBI" id="CHEBI:15377"/>
        <dbReference type="ChEBI" id="CHEBI:15378"/>
        <dbReference type="ChEBI" id="CHEBI:144029"/>
        <dbReference type="ChEBI" id="CHEBI:144051"/>
    </reaction>
    <physiologicalReaction direction="left-to-right" evidence="9">
        <dbReference type="Rhea" id="RHEA:60877"/>
    </physiologicalReaction>
</comment>
<dbReference type="PANTHER" id="PTHR42904">
    <property type="entry name" value="NUDIX HYDROLASE, NUDC SUBFAMILY"/>
    <property type="match status" value="1"/>
</dbReference>
<organism evidence="11 12">
    <name type="scientific">Microbulbifer elongatus</name>
    <dbReference type="NCBI Taxonomy" id="86173"/>
    <lineage>
        <taxon>Bacteria</taxon>
        <taxon>Pseudomonadati</taxon>
        <taxon>Pseudomonadota</taxon>
        <taxon>Gammaproteobacteria</taxon>
        <taxon>Cellvibrionales</taxon>
        <taxon>Microbulbiferaceae</taxon>
        <taxon>Microbulbifer</taxon>
    </lineage>
</organism>
<feature type="domain" description="Nudix hydrolase" evidence="10">
    <location>
        <begin position="141"/>
        <end position="268"/>
    </location>
</feature>
<evidence type="ECO:0000313" key="12">
    <source>
        <dbReference type="Proteomes" id="UP001205566"/>
    </source>
</evidence>
<evidence type="ECO:0000256" key="3">
    <source>
        <dbReference type="ARBA" id="ARBA00009595"/>
    </source>
</evidence>
<evidence type="ECO:0000256" key="9">
    <source>
        <dbReference type="ARBA" id="ARBA00023679"/>
    </source>
</evidence>
<comment type="caution">
    <text evidence="11">The sequence shown here is derived from an EMBL/GenBank/DDBJ whole genome shotgun (WGS) entry which is preliminary data.</text>
</comment>
<proteinExistence type="inferred from homology"/>
<keyword evidence="5" id="KW-0479">Metal-binding</keyword>
<dbReference type="GO" id="GO:0016787">
    <property type="term" value="F:hydrolase activity"/>
    <property type="evidence" value="ECO:0007669"/>
    <property type="project" value="UniProtKB-KW"/>
</dbReference>
<comment type="similarity">
    <text evidence="3">Belongs to the Nudix hydrolase family. NudC subfamily.</text>
</comment>
<comment type="cofactor">
    <cofactor evidence="1">
        <name>Mg(2+)</name>
        <dbReference type="ChEBI" id="CHEBI:18420"/>
    </cofactor>
</comment>
<dbReference type="CDD" id="cd03429">
    <property type="entry name" value="NUDIX_NADH_pyrophosphatase_Nudt13"/>
    <property type="match status" value="1"/>
</dbReference>
<dbReference type="EMBL" id="JACASI010000034">
    <property type="protein sequence ID" value="MCQ3830555.1"/>
    <property type="molecule type" value="Genomic_DNA"/>
</dbReference>
<evidence type="ECO:0000256" key="7">
    <source>
        <dbReference type="ARBA" id="ARBA00022842"/>
    </source>
</evidence>
<dbReference type="NCBIfam" id="NF001299">
    <property type="entry name" value="PRK00241.1"/>
    <property type="match status" value="1"/>
</dbReference>
<dbReference type="Pfam" id="PF00293">
    <property type="entry name" value="NUDIX"/>
    <property type="match status" value="1"/>
</dbReference>
<dbReference type="InterPro" id="IPR015376">
    <property type="entry name" value="Znr_NADH_PPase"/>
</dbReference>
<dbReference type="SUPFAM" id="SSF55811">
    <property type="entry name" value="Nudix"/>
    <property type="match status" value="2"/>
</dbReference>
<reference evidence="11" key="1">
    <citation type="thesis" date="2020" institute="Technische Universitat Dresden" country="Dresden, Germany">
        <title>The Agarolytic System of Microbulbifer elongatus PORT2, Isolated from Batu Karas, Pangandaran West Java Indonesia.</title>
        <authorList>
            <person name="Anggraeni S.R."/>
        </authorList>
    </citation>
    <scope>NUCLEOTIDE SEQUENCE</scope>
    <source>
        <strain evidence="11">PORT2</strain>
    </source>
</reference>
<evidence type="ECO:0000256" key="1">
    <source>
        <dbReference type="ARBA" id="ARBA00001946"/>
    </source>
</evidence>
<protein>
    <recommendedName>
        <fullName evidence="4">NAD(+) diphosphatase</fullName>
        <ecNumber evidence="4">3.6.1.22</ecNumber>
    </recommendedName>
</protein>
<accession>A0ABT1P356</accession>
<evidence type="ECO:0000259" key="10">
    <source>
        <dbReference type="PROSITE" id="PS51462"/>
    </source>
</evidence>
<gene>
    <name evidence="11" type="primary">nudC</name>
    <name evidence="11" type="ORF">HXX02_14005</name>
</gene>
<evidence type="ECO:0000256" key="4">
    <source>
        <dbReference type="ARBA" id="ARBA00012381"/>
    </source>
</evidence>
<keyword evidence="6 11" id="KW-0378">Hydrolase</keyword>
<dbReference type="InterPro" id="IPR015375">
    <property type="entry name" value="NADH_PPase-like_N"/>
</dbReference>
<evidence type="ECO:0000256" key="8">
    <source>
        <dbReference type="ARBA" id="ARBA00023027"/>
    </source>
</evidence>
<sequence length="273" mass="30548">MSDFSPAASVFPHPEFHWHIVVSHGEVLCGAQGPLHRSLPVHELAADDALSSTHYLGEWAGKPCAVHYLPFRVALPGCDWRGLRTFLGTVSEPLFFLIGRAMQVVNWDLDHRYCGRCGRHTTYHARDRARVCSSCNFNVYPRISPCVIMLLVRGDECLLARHTHHRHALYTALAGFIEPGENAEQALAREAREEVGLEVGMGPQQLHYVGTQSWPFPGQLMIGYLAEVTGGTLRPDQEEIMEAHWFHKSQIPQAIPPAETLSGQLIRTFVGQR</sequence>
<evidence type="ECO:0000313" key="11">
    <source>
        <dbReference type="EMBL" id="MCQ3830555.1"/>
    </source>
</evidence>
<name>A0ABT1P356_9GAMM</name>
<dbReference type="InterPro" id="IPR049734">
    <property type="entry name" value="NudC-like_C"/>
</dbReference>
<dbReference type="Proteomes" id="UP001205566">
    <property type="component" value="Unassembled WGS sequence"/>
</dbReference>
<dbReference type="Gene3D" id="3.90.79.20">
    <property type="match status" value="1"/>
</dbReference>